<feature type="domain" description="Heterokaryon incompatibility" evidence="1">
    <location>
        <begin position="96"/>
        <end position="299"/>
    </location>
</feature>
<keyword evidence="3" id="KW-1185">Reference proteome</keyword>
<dbReference type="InterPro" id="IPR010730">
    <property type="entry name" value="HET"/>
</dbReference>
<evidence type="ECO:0000259" key="1">
    <source>
        <dbReference type="Pfam" id="PF06985"/>
    </source>
</evidence>
<proteinExistence type="predicted"/>
<evidence type="ECO:0000313" key="3">
    <source>
        <dbReference type="Proteomes" id="UP000184330"/>
    </source>
</evidence>
<dbReference type="Pfam" id="PF06985">
    <property type="entry name" value="HET"/>
    <property type="match status" value="1"/>
</dbReference>
<organism evidence="2 3">
    <name type="scientific">Phialocephala subalpina</name>
    <dbReference type="NCBI Taxonomy" id="576137"/>
    <lineage>
        <taxon>Eukaryota</taxon>
        <taxon>Fungi</taxon>
        <taxon>Dikarya</taxon>
        <taxon>Ascomycota</taxon>
        <taxon>Pezizomycotina</taxon>
        <taxon>Leotiomycetes</taxon>
        <taxon>Helotiales</taxon>
        <taxon>Mollisiaceae</taxon>
        <taxon>Phialocephala</taxon>
        <taxon>Phialocephala fortinii species complex</taxon>
    </lineage>
</organism>
<accession>A0A1L7WYL1</accession>
<dbReference type="EMBL" id="FJOG01000010">
    <property type="protein sequence ID" value="CZR57862.1"/>
    <property type="molecule type" value="Genomic_DNA"/>
</dbReference>
<dbReference type="AlphaFoldDB" id="A0A1L7WYL1"/>
<dbReference type="OrthoDB" id="2157530at2759"/>
<dbReference type="PANTHER" id="PTHR24148:SF73">
    <property type="entry name" value="HET DOMAIN PROTEIN (AFU_ORTHOLOGUE AFUA_8G01020)"/>
    <property type="match status" value="1"/>
</dbReference>
<name>A0A1L7WYL1_9HELO</name>
<dbReference type="Proteomes" id="UP000184330">
    <property type="component" value="Unassembled WGS sequence"/>
</dbReference>
<reference evidence="2 3" key="1">
    <citation type="submission" date="2016-03" db="EMBL/GenBank/DDBJ databases">
        <authorList>
            <person name="Ploux O."/>
        </authorList>
    </citation>
    <scope>NUCLEOTIDE SEQUENCE [LARGE SCALE GENOMIC DNA]</scope>
    <source>
        <strain evidence="2 3">UAMH 11012</strain>
    </source>
</reference>
<protein>
    <recommendedName>
        <fullName evidence="1">Heterokaryon incompatibility domain-containing protein</fullName>
    </recommendedName>
</protein>
<dbReference type="InterPro" id="IPR052895">
    <property type="entry name" value="HetReg/Transcr_Mod"/>
</dbReference>
<sequence>MPHDIPYERFITHPQRIQLSCPRVGEPRAAILPVIRPPKQSSTLQWKYYNYERLPTPTSIRILRLELPIMFQEADIYKPPIHGSLEVRDLSDSPEYLALSYTWGDPLTIYENHSQVSSTEDWSAPAFELILDGQPVSIATNLYTALLSLRCHGVQSDSILLPQGLTLTPDTIDNRKQPRLKACFLWIDALCINQQDLAERGEQIKLMSKIYSQAYAVCAWLGGEDLYSQSALEVVRRLSGDVNEKNFPSSRWQKFRAYDIRDPRPYKEISMPYTAVDDWLKLYAFINRSWFKRTWIVQEAYLSQRIFVLCGLCYVSFPAVFNAVNFASGFSRSIRLKLLAEKRMYGHIEVGFREFQNEEAGHLSFYRPRPLSTYNQNIVVEVMSTHGMLTGKLGQPEFKLLGTLLDRYRGTLAGDPRDKVYAFLGIAKEFQGNSRSLNQQLLVPDYTKSVTDVYTDTMKFLVRSSGNLLFLGLKESRNDSPLSDLPSWVPDFNASFPNMLSYPGDEPWTAFGSVKSSHFDFVGKRSLKVTGHRVCRVVEMAAEPFHAGNIRDTIPILSRLPEQSEVRNPNFNISILQFHNAPRNVSERKQVNARLRELRDTYIGTLQHQSRYEVLWRTLLVNKWDQWQFGGLPRSYPAPHEIEDFFGSHIVNSIYQQQLLVAIAYLHQLKFPVADLLPEAEGGENSNIPWPLVENYDPERYETPAAWISTEGSKLSTIDWTNELAKLGEMIGAWNKLQGGMPWVDNGAVIPPEVARFLYDMQEENSSDALRQEVAKDFLLKISYNTLPRRSSQSSHSRYLLKKQVIEAIKVNSQVRRLFATDSARLGLGPRTMEEGDEVWIVESGAMPLILRPAGSEGEYLLVGEAYVHGIMHGEAVSEDMIREICLI</sequence>
<dbReference type="STRING" id="576137.A0A1L7WYL1"/>
<dbReference type="Pfam" id="PF26639">
    <property type="entry name" value="Het-6_barrel"/>
    <property type="match status" value="1"/>
</dbReference>
<gene>
    <name evidence="2" type="ORF">PAC_07751</name>
</gene>
<dbReference type="PANTHER" id="PTHR24148">
    <property type="entry name" value="ANKYRIN REPEAT DOMAIN-CONTAINING PROTEIN 39 HOMOLOG-RELATED"/>
    <property type="match status" value="1"/>
</dbReference>
<evidence type="ECO:0000313" key="2">
    <source>
        <dbReference type="EMBL" id="CZR57862.1"/>
    </source>
</evidence>